<name>A0A327NEJ5_9BACT</name>
<protein>
    <submittedName>
        <fullName evidence="1">Uncharacterized protein</fullName>
    </submittedName>
</protein>
<evidence type="ECO:0000313" key="1">
    <source>
        <dbReference type="EMBL" id="RAI73537.1"/>
    </source>
</evidence>
<organism evidence="1 2">
    <name type="scientific">Spirosoma telluris</name>
    <dbReference type="NCBI Taxonomy" id="2183553"/>
    <lineage>
        <taxon>Bacteria</taxon>
        <taxon>Pseudomonadati</taxon>
        <taxon>Bacteroidota</taxon>
        <taxon>Cytophagia</taxon>
        <taxon>Cytophagales</taxon>
        <taxon>Cytophagaceae</taxon>
        <taxon>Spirosoma</taxon>
    </lineage>
</organism>
<gene>
    <name evidence="1" type="ORF">HMF3257_02235</name>
</gene>
<dbReference type="OrthoDB" id="955894at2"/>
<comment type="caution">
    <text evidence="1">The sequence shown here is derived from an EMBL/GenBank/DDBJ whole genome shotgun (WGS) entry which is preliminary data.</text>
</comment>
<keyword evidence="2" id="KW-1185">Reference proteome</keyword>
<dbReference type="RefSeq" id="WP_111340416.1">
    <property type="nucleotide sequence ID" value="NZ_QLII01000001.1"/>
</dbReference>
<dbReference type="Proteomes" id="UP000249016">
    <property type="component" value="Unassembled WGS sequence"/>
</dbReference>
<evidence type="ECO:0000313" key="2">
    <source>
        <dbReference type="Proteomes" id="UP000249016"/>
    </source>
</evidence>
<proteinExistence type="predicted"/>
<dbReference type="AlphaFoldDB" id="A0A327NEJ5"/>
<sequence>MILLFTVYHRQKGIKSFSLYPFSLEAGLDFINYVCSQQDNKLISIHLIERETVTELPVAAFNGVPFSKNIHELEQVWQALLPKPLSKKRRVNKSAPKSPVAKLDLTQEHIDQLLQQIQFSETWMAQQTQSLNQLDVCHQWAMIPSLPSRSHLLRNYQSQIVSLKKQMSKSIIDHTQLTGRLESLLALANPSQIDLEMRPVHICF</sequence>
<accession>A0A327NEJ5</accession>
<dbReference type="EMBL" id="QLII01000001">
    <property type="protein sequence ID" value="RAI73537.1"/>
    <property type="molecule type" value="Genomic_DNA"/>
</dbReference>
<reference evidence="1 2" key="1">
    <citation type="submission" date="2018-06" db="EMBL/GenBank/DDBJ databases">
        <title>Spirosoma sp. HMF3257 Genome sequencing and assembly.</title>
        <authorList>
            <person name="Kang H."/>
            <person name="Cha I."/>
            <person name="Kim H."/>
            <person name="Kang J."/>
            <person name="Joh K."/>
        </authorList>
    </citation>
    <scope>NUCLEOTIDE SEQUENCE [LARGE SCALE GENOMIC DNA]</scope>
    <source>
        <strain evidence="1 2">HMF3257</strain>
    </source>
</reference>